<organism evidence="2 3">
    <name type="scientific">Sphingobium cloacae</name>
    <dbReference type="NCBI Taxonomy" id="120107"/>
    <lineage>
        <taxon>Bacteria</taxon>
        <taxon>Pseudomonadati</taxon>
        <taxon>Pseudomonadota</taxon>
        <taxon>Alphaproteobacteria</taxon>
        <taxon>Sphingomonadales</taxon>
        <taxon>Sphingomonadaceae</taxon>
        <taxon>Sphingobium</taxon>
    </lineage>
</organism>
<feature type="region of interest" description="Disordered" evidence="1">
    <location>
        <begin position="287"/>
        <end position="327"/>
    </location>
</feature>
<evidence type="ECO:0000313" key="3">
    <source>
        <dbReference type="Proteomes" id="UP000218272"/>
    </source>
</evidence>
<protein>
    <submittedName>
        <fullName evidence="2">Conjugal transfer protein TraA</fullName>
    </submittedName>
</protein>
<dbReference type="AlphaFoldDB" id="A0A1E1F569"/>
<sequence>MDRHGSYVGMTRHRDGMALHYGRDDFRDQSKLVRTLSRERVKDMASDYERRDPAQQFAERRGIGLGERIVEMARAGAEKARGIFDGLRLSLSAQQREPSATPERSRSIFADFKPPASVADPARTAQAEREHIRQLAVQRHARAVADIWKMQDKGLPILPHQRAALDKAREAMNQTSKYAAHDMERAYNRDPALASDAAGGRVRQAMRAMQLEAEIRTDPDKRADRFVEGWQQLGRHREELQRDGDFRGARKVSEQMAGMAKSLERDAQVESLLRDRKQELGIGFEKAANSPTTFPPASASRWAGATTTDLADRREDHGQFASHCARS</sequence>
<accession>A0A1E1F569</accession>
<evidence type="ECO:0000313" key="2">
    <source>
        <dbReference type="EMBL" id="BAV65670.1"/>
    </source>
</evidence>
<evidence type="ECO:0000256" key="1">
    <source>
        <dbReference type="SAM" id="MobiDB-lite"/>
    </source>
</evidence>
<dbReference type="EMBL" id="AP017655">
    <property type="protein sequence ID" value="BAV65670.1"/>
    <property type="molecule type" value="Genomic_DNA"/>
</dbReference>
<keyword evidence="3" id="KW-1185">Reference proteome</keyword>
<gene>
    <name evidence="2" type="ORF">SCLO_1026300</name>
</gene>
<name>A0A1E1F569_9SPHN</name>
<proteinExistence type="predicted"/>
<reference evidence="2 3" key="1">
    <citation type="submission" date="2016-10" db="EMBL/GenBank/DDBJ databases">
        <title>Complete Genome Sequence of the Nonylphenol-Degrading Bacterium Sphingobium cloacae JCM 10874T.</title>
        <authorList>
            <person name="Ootsuka M."/>
            <person name="Nishizawa T."/>
            <person name="Ohta H."/>
        </authorList>
    </citation>
    <scope>NUCLEOTIDE SEQUENCE [LARGE SCALE GENOMIC DNA]</scope>
    <source>
        <strain evidence="2 3">JCM 10874</strain>
    </source>
</reference>
<dbReference type="KEGG" id="sclo:SCLO_1026300"/>
<dbReference type="Proteomes" id="UP000218272">
    <property type="component" value="Chromosome SCLO_1"/>
</dbReference>